<reference evidence="2 3" key="1">
    <citation type="submission" date="2024-06" db="EMBL/GenBank/DDBJ databases">
        <title>The Natural Products Discovery Center: Release of the First 8490 Sequenced Strains for Exploring Actinobacteria Biosynthetic Diversity.</title>
        <authorList>
            <person name="Kalkreuter E."/>
            <person name="Kautsar S.A."/>
            <person name="Yang D."/>
            <person name="Bader C.D."/>
            <person name="Teijaro C.N."/>
            <person name="Fluegel L."/>
            <person name="Davis C.M."/>
            <person name="Simpson J.R."/>
            <person name="Lauterbach L."/>
            <person name="Steele A.D."/>
            <person name="Gui C."/>
            <person name="Meng S."/>
            <person name="Li G."/>
            <person name="Viehrig K."/>
            <person name="Ye F."/>
            <person name="Su P."/>
            <person name="Kiefer A.F."/>
            <person name="Nichols A."/>
            <person name="Cepeda A.J."/>
            <person name="Yan W."/>
            <person name="Fan B."/>
            <person name="Jiang Y."/>
            <person name="Adhikari A."/>
            <person name="Zheng C.-J."/>
            <person name="Schuster L."/>
            <person name="Cowan T.M."/>
            <person name="Smanski M.J."/>
            <person name="Chevrette M.G."/>
            <person name="De Carvalho L.P.S."/>
            <person name="Shen B."/>
        </authorList>
    </citation>
    <scope>NUCLEOTIDE SEQUENCE [LARGE SCALE GENOMIC DNA]</scope>
    <source>
        <strain evidence="2 3">NPDC050100</strain>
    </source>
</reference>
<name>A0ABV3GPW0_MICGL</name>
<dbReference type="PANTHER" id="PTHR42305">
    <property type="entry name" value="MEMBRANE PROTEIN RV1733C-RELATED"/>
    <property type="match status" value="1"/>
</dbReference>
<feature type="transmembrane region" description="Helical" evidence="1">
    <location>
        <begin position="30"/>
        <end position="50"/>
    </location>
</feature>
<gene>
    <name evidence="2" type="ORF">AB0I59_34030</name>
</gene>
<dbReference type="PANTHER" id="PTHR42305:SF1">
    <property type="entry name" value="MEMBRANE PROTEIN RV1733C-RELATED"/>
    <property type="match status" value="1"/>
</dbReference>
<protein>
    <recommendedName>
        <fullName evidence="4">DUF3592 domain-containing protein</fullName>
    </recommendedName>
</protein>
<keyword evidence="1" id="KW-0812">Transmembrane</keyword>
<evidence type="ECO:0000313" key="3">
    <source>
        <dbReference type="Proteomes" id="UP001551675"/>
    </source>
</evidence>
<keyword evidence="1" id="KW-0472">Membrane</keyword>
<comment type="caution">
    <text evidence="2">The sequence shown here is derived from an EMBL/GenBank/DDBJ whole genome shotgun (WGS) entry which is preliminary data.</text>
</comment>
<keyword evidence="1" id="KW-1133">Transmembrane helix</keyword>
<evidence type="ECO:0008006" key="4">
    <source>
        <dbReference type="Google" id="ProtNLM"/>
    </source>
</evidence>
<evidence type="ECO:0000256" key="1">
    <source>
        <dbReference type="SAM" id="Phobius"/>
    </source>
</evidence>
<sequence>MNTHVPARAARFLGLDRNPLRRPADRVESAILITLLLLFCVIMPLGTYLATRSAYVTAQRENAGKHQVTATVYEQPTSMRGARLGAATDLRAGARWHTPDGAIHQAKVPVATTATPGTRVRVWVNADDQPSLEPASTVEILMATAIVALASLSGIAAVLAMLVGLLRWVMRRRNQRRWEEAWANVEPRWARRD</sequence>
<keyword evidence="3" id="KW-1185">Reference proteome</keyword>
<dbReference type="RefSeq" id="WP_061257172.1">
    <property type="nucleotide sequence ID" value="NZ_JBFALK010000023.1"/>
</dbReference>
<accession>A0ABV3GPW0</accession>
<dbReference type="EMBL" id="JBFALK010000023">
    <property type="protein sequence ID" value="MEV0973649.1"/>
    <property type="molecule type" value="Genomic_DNA"/>
</dbReference>
<dbReference type="InterPro" id="IPR039708">
    <property type="entry name" value="MT1774/Rv1733c-like"/>
</dbReference>
<feature type="transmembrane region" description="Helical" evidence="1">
    <location>
        <begin position="140"/>
        <end position="169"/>
    </location>
</feature>
<organism evidence="2 3">
    <name type="scientific">Microtetraspora glauca</name>
    <dbReference type="NCBI Taxonomy" id="1996"/>
    <lineage>
        <taxon>Bacteria</taxon>
        <taxon>Bacillati</taxon>
        <taxon>Actinomycetota</taxon>
        <taxon>Actinomycetes</taxon>
        <taxon>Streptosporangiales</taxon>
        <taxon>Streptosporangiaceae</taxon>
        <taxon>Microtetraspora</taxon>
    </lineage>
</organism>
<dbReference type="Proteomes" id="UP001551675">
    <property type="component" value="Unassembled WGS sequence"/>
</dbReference>
<evidence type="ECO:0000313" key="2">
    <source>
        <dbReference type="EMBL" id="MEV0973649.1"/>
    </source>
</evidence>
<proteinExistence type="predicted"/>